<dbReference type="Proteomes" id="UP001149165">
    <property type="component" value="Unassembled WGS sequence"/>
</dbReference>
<keyword evidence="5" id="KW-0472">Membrane</keyword>
<keyword evidence="5" id="KW-1133">Transmembrane helix</keyword>
<dbReference type="OrthoDB" id="47375at2759"/>
<dbReference type="PANTHER" id="PTHR10730">
    <property type="entry name" value="PROCOLLAGEN-LYSINE,2-OXOGLUTARATE 5-DIOXYGENASE/GLYCOSYLTRANSFERASE 25 FAMILY MEMBER"/>
    <property type="match status" value="1"/>
</dbReference>
<evidence type="ECO:0000256" key="1">
    <source>
        <dbReference type="ARBA" id="ARBA00006721"/>
    </source>
</evidence>
<sequence>MKFLKSSRAIQAIVAVGATYLLSIAFFGKTGALWPIIRAPGSLRENRSRISDKSLGSIHNETLGFEHVYAIGLPERTDKRDFLSLAAAISDIKLEWLDGVKADAISQKAMPNGYDQESTISTFMASWRAHMNALLRVLDNSYSTALILEDDVDWDITLKQQLVEFARGLHSLQNTEKVSSSAPYGTHWDILWIGSCLSAPNQNETRFYAIPQDPTVASTRQRQGAAGIPGIWEDRFPEDSTRYVYSAETICCTFGYAVTRKGAEKIIAALSVSHIETPIDNALSDLCAGEDGRRRIDCYSTSPGLIGTYKTSGSSSRDSDINSSENGDYHEEHSWNMVYGVKRNIHRLAAGDDTVQSQWQDEDREPWQQEEIHPREFKYPEGVLVEI</sequence>
<evidence type="ECO:0000313" key="6">
    <source>
        <dbReference type="EMBL" id="KAJ5100192.1"/>
    </source>
</evidence>
<gene>
    <name evidence="6" type="ORF">N7456_006244</name>
</gene>
<comment type="caution">
    <text evidence="6">The sequence shown here is derived from an EMBL/GenBank/DDBJ whole genome shotgun (WGS) entry which is preliminary data.</text>
</comment>
<evidence type="ECO:0000256" key="5">
    <source>
        <dbReference type="SAM" id="Phobius"/>
    </source>
</evidence>
<reference evidence="6" key="2">
    <citation type="journal article" date="2023" name="IMA Fungus">
        <title>Comparative genomic study of the Penicillium genus elucidates a diverse pangenome and 15 lateral gene transfer events.</title>
        <authorList>
            <person name="Petersen C."/>
            <person name="Sorensen T."/>
            <person name="Nielsen M.R."/>
            <person name="Sondergaard T.E."/>
            <person name="Sorensen J.L."/>
            <person name="Fitzpatrick D.A."/>
            <person name="Frisvad J.C."/>
            <person name="Nielsen K.L."/>
        </authorList>
    </citation>
    <scope>NUCLEOTIDE SEQUENCE</scope>
    <source>
        <strain evidence="6">IBT 30069</strain>
    </source>
</reference>
<dbReference type="AlphaFoldDB" id="A0A9W9FHQ4"/>
<protein>
    <submittedName>
        <fullName evidence="6">CAZyme family GT25</fullName>
    </submittedName>
</protein>
<evidence type="ECO:0000256" key="3">
    <source>
        <dbReference type="ARBA" id="ARBA00022679"/>
    </source>
</evidence>
<organism evidence="6 7">
    <name type="scientific">Penicillium angulare</name>
    <dbReference type="NCBI Taxonomy" id="116970"/>
    <lineage>
        <taxon>Eukaryota</taxon>
        <taxon>Fungi</taxon>
        <taxon>Dikarya</taxon>
        <taxon>Ascomycota</taxon>
        <taxon>Pezizomycotina</taxon>
        <taxon>Eurotiomycetes</taxon>
        <taxon>Eurotiomycetidae</taxon>
        <taxon>Eurotiales</taxon>
        <taxon>Aspergillaceae</taxon>
        <taxon>Penicillium</taxon>
    </lineage>
</organism>
<evidence type="ECO:0000313" key="7">
    <source>
        <dbReference type="Proteomes" id="UP001149165"/>
    </source>
</evidence>
<keyword evidence="2" id="KW-0328">Glycosyltransferase</keyword>
<dbReference type="EMBL" id="JAPQKH010000004">
    <property type="protein sequence ID" value="KAJ5100192.1"/>
    <property type="molecule type" value="Genomic_DNA"/>
</dbReference>
<evidence type="ECO:0000256" key="2">
    <source>
        <dbReference type="ARBA" id="ARBA00022676"/>
    </source>
</evidence>
<keyword evidence="5" id="KW-0812">Transmembrane</keyword>
<proteinExistence type="inferred from homology"/>
<comment type="similarity">
    <text evidence="1">Belongs to the glycosyltransferase 25 family.</text>
</comment>
<reference evidence="6" key="1">
    <citation type="submission" date="2022-11" db="EMBL/GenBank/DDBJ databases">
        <authorList>
            <person name="Petersen C."/>
        </authorList>
    </citation>
    <scope>NUCLEOTIDE SEQUENCE</scope>
    <source>
        <strain evidence="6">IBT 30069</strain>
    </source>
</reference>
<feature type="transmembrane region" description="Helical" evidence="5">
    <location>
        <begin position="12"/>
        <end position="37"/>
    </location>
</feature>
<dbReference type="PANTHER" id="PTHR10730:SF53">
    <property type="entry name" value="GLYCOSYLTRANSFERASE 25 FAMILY MEMBER"/>
    <property type="match status" value="1"/>
</dbReference>
<keyword evidence="7" id="KW-1185">Reference proteome</keyword>
<dbReference type="GO" id="GO:0016740">
    <property type="term" value="F:transferase activity"/>
    <property type="evidence" value="ECO:0007669"/>
    <property type="project" value="UniProtKB-KW"/>
</dbReference>
<keyword evidence="3" id="KW-0808">Transferase</keyword>
<name>A0A9W9FHQ4_9EURO</name>
<evidence type="ECO:0000256" key="4">
    <source>
        <dbReference type="SAM" id="MobiDB-lite"/>
    </source>
</evidence>
<feature type="compositionally biased region" description="Low complexity" evidence="4">
    <location>
        <begin position="312"/>
        <end position="324"/>
    </location>
</feature>
<dbReference type="InterPro" id="IPR050757">
    <property type="entry name" value="Collagen_mod_GT25"/>
</dbReference>
<feature type="region of interest" description="Disordered" evidence="4">
    <location>
        <begin position="309"/>
        <end position="329"/>
    </location>
</feature>
<accession>A0A9W9FHQ4</accession>